<evidence type="ECO:0000256" key="1">
    <source>
        <dbReference type="SAM" id="MobiDB-lite"/>
    </source>
</evidence>
<protein>
    <submittedName>
        <fullName evidence="3">Uncharacterized protein</fullName>
    </submittedName>
</protein>
<feature type="compositionally biased region" description="Low complexity" evidence="1">
    <location>
        <begin position="53"/>
        <end position="75"/>
    </location>
</feature>
<organism evidence="3 4">
    <name type="scientific">Rhodanobacter denitrificans</name>
    <dbReference type="NCBI Taxonomy" id="666685"/>
    <lineage>
        <taxon>Bacteria</taxon>
        <taxon>Pseudomonadati</taxon>
        <taxon>Pseudomonadota</taxon>
        <taxon>Gammaproteobacteria</taxon>
        <taxon>Lysobacterales</taxon>
        <taxon>Rhodanobacteraceae</taxon>
        <taxon>Rhodanobacter</taxon>
    </lineage>
</organism>
<feature type="signal peptide" evidence="2">
    <location>
        <begin position="1"/>
        <end position="29"/>
    </location>
</feature>
<evidence type="ECO:0000256" key="2">
    <source>
        <dbReference type="SAM" id="SignalP"/>
    </source>
</evidence>
<sequence>MTKTRHFRHASFRHALGFGLLAFALPGLAGAWQATTQPQPVIRPLPASVQYQQTMQQQQTRDQLQKSQLQQQLQQGVADTAKRPSANDPRSQRRLDQADRAQRERDRASQQDLLDRERDAANLPRVVPQAAPASSSRDGH</sequence>
<dbReference type="RefSeq" id="WP_114340981.1">
    <property type="nucleotide sequence ID" value="NZ_QFWQ01000003.1"/>
</dbReference>
<gene>
    <name evidence="3" type="ORF">DEO45_03895</name>
</gene>
<evidence type="ECO:0000313" key="4">
    <source>
        <dbReference type="Proteomes" id="UP000252387"/>
    </source>
</evidence>
<feature type="region of interest" description="Disordered" evidence="1">
    <location>
        <begin position="53"/>
        <end position="140"/>
    </location>
</feature>
<dbReference type="Proteomes" id="UP000252387">
    <property type="component" value="Unassembled WGS sequence"/>
</dbReference>
<keyword evidence="4" id="KW-1185">Reference proteome</keyword>
<feature type="compositionally biased region" description="Basic and acidic residues" evidence="1">
    <location>
        <begin position="90"/>
        <end position="120"/>
    </location>
</feature>
<comment type="caution">
    <text evidence="3">The sequence shown here is derived from an EMBL/GenBank/DDBJ whole genome shotgun (WGS) entry which is preliminary data.</text>
</comment>
<accession>A0A368KG68</accession>
<proteinExistence type="predicted"/>
<dbReference type="AlphaFoldDB" id="A0A368KG68"/>
<name>A0A368KG68_9GAMM</name>
<reference evidence="3 4" key="1">
    <citation type="submission" date="2018-05" db="EMBL/GenBank/DDBJ databases">
        <title>Draft genome sequence of Rhodanobacter denitrificans Yn1 isolated from gold copper mine.</title>
        <authorList>
            <person name="Yang N."/>
            <person name="Mazhar H.S."/>
            <person name="Rensing C."/>
        </authorList>
    </citation>
    <scope>NUCLEOTIDE SEQUENCE [LARGE SCALE GENOMIC DNA]</scope>
    <source>
        <strain evidence="3 4">Yn1</strain>
    </source>
</reference>
<evidence type="ECO:0000313" key="3">
    <source>
        <dbReference type="EMBL" id="RCS30904.1"/>
    </source>
</evidence>
<feature type="chain" id="PRO_5016578961" evidence="2">
    <location>
        <begin position="30"/>
        <end position="140"/>
    </location>
</feature>
<dbReference type="EMBL" id="QFWQ01000003">
    <property type="protein sequence ID" value="RCS30904.1"/>
    <property type="molecule type" value="Genomic_DNA"/>
</dbReference>
<keyword evidence="2" id="KW-0732">Signal</keyword>